<reference evidence="7" key="1">
    <citation type="submission" date="2020-08" db="EMBL/GenBank/DDBJ databases">
        <authorList>
            <person name="Cejkova D."/>
            <person name="Kubasova T."/>
            <person name="Jahodarova E."/>
            <person name="Rychlik I."/>
        </authorList>
    </citation>
    <scope>NUCLEOTIDE SEQUENCE</scope>
    <source>
        <strain evidence="7">An582</strain>
    </source>
</reference>
<dbReference type="RefSeq" id="WP_204905594.1">
    <property type="nucleotide sequence ID" value="NZ_JACJKS010000003.1"/>
</dbReference>
<evidence type="ECO:0000259" key="6">
    <source>
        <dbReference type="Pfam" id="PF12698"/>
    </source>
</evidence>
<feature type="domain" description="ABC-2 type transporter transmembrane" evidence="6">
    <location>
        <begin position="16"/>
        <end position="366"/>
    </location>
</feature>
<sequence length="377" mass="40660">MGTYLKYRFLTLVREKSFMFWALAFPLILAVLFYVSFGNPAGDGMGEKMQSVPAGVVVTEENPPFSAFLEALDGDVIEIKEYEDSQEAFAALREGDVTGVFTVKEEPELTVDGSGLAQSILGELMEGYEQQAYLLARAAKDHPEGVERAAAAALEASEESGVREVSLGGRTTNTGVQYFFALIAFSCLSGAYLGIKTCCDGQANLSALGARRSVSPMHKLKGILADFAVLILLHYANVLVLTGFIWLVLGVDLGSSPGWVLLVDLAGTLIGVGIGILTGSISRFSFSIKMGLCVCATLFPSFLAGLMFGNMKYVIETRCPVLDRINPAAVLSDAFYCLAVYEDYDRLLEDMAILGGMSILCILLAFAAVRREQYDSI</sequence>
<proteinExistence type="predicted"/>
<evidence type="ECO:0000256" key="2">
    <source>
        <dbReference type="ARBA" id="ARBA00022692"/>
    </source>
</evidence>
<dbReference type="GO" id="GO:0140359">
    <property type="term" value="F:ABC-type transporter activity"/>
    <property type="evidence" value="ECO:0007669"/>
    <property type="project" value="InterPro"/>
</dbReference>
<dbReference type="EMBL" id="JACJKS010000003">
    <property type="protein sequence ID" value="MBM6947538.1"/>
    <property type="molecule type" value="Genomic_DNA"/>
</dbReference>
<reference evidence="7" key="2">
    <citation type="journal article" date="2021" name="Sci. Rep.">
        <title>The distribution of antibiotic resistance genes in chicken gut microbiota commensals.</title>
        <authorList>
            <person name="Juricova H."/>
            <person name="Matiasovicova J."/>
            <person name="Kubasova T."/>
            <person name="Cejkova D."/>
            <person name="Rychlik I."/>
        </authorList>
    </citation>
    <scope>NUCLEOTIDE SEQUENCE</scope>
    <source>
        <strain evidence="7">An582</strain>
    </source>
</reference>
<dbReference type="InterPro" id="IPR013525">
    <property type="entry name" value="ABC2_TM"/>
</dbReference>
<evidence type="ECO:0000313" key="8">
    <source>
        <dbReference type="Proteomes" id="UP000705508"/>
    </source>
</evidence>
<dbReference type="PANTHER" id="PTHR43027:SF2">
    <property type="entry name" value="TRANSPORT PERMEASE PROTEIN"/>
    <property type="match status" value="1"/>
</dbReference>
<dbReference type="AlphaFoldDB" id="A0A938X9T1"/>
<keyword evidence="4 5" id="KW-0472">Membrane</keyword>
<feature type="transmembrane region" description="Helical" evidence="5">
    <location>
        <begin position="18"/>
        <end position="37"/>
    </location>
</feature>
<gene>
    <name evidence="7" type="ORF">H6A20_02510</name>
</gene>
<evidence type="ECO:0000256" key="4">
    <source>
        <dbReference type="ARBA" id="ARBA00023136"/>
    </source>
</evidence>
<comment type="subcellular location">
    <subcellularLocation>
        <location evidence="1">Membrane</location>
        <topology evidence="1">Multi-pass membrane protein</topology>
    </subcellularLocation>
</comment>
<name>A0A938X9T1_9CLOT</name>
<evidence type="ECO:0000256" key="5">
    <source>
        <dbReference type="SAM" id="Phobius"/>
    </source>
</evidence>
<evidence type="ECO:0000313" key="7">
    <source>
        <dbReference type="EMBL" id="MBM6947538.1"/>
    </source>
</evidence>
<evidence type="ECO:0000256" key="1">
    <source>
        <dbReference type="ARBA" id="ARBA00004141"/>
    </source>
</evidence>
<organism evidence="7 8">
    <name type="scientific">Mordavella massiliensis</name>
    <dbReference type="NCBI Taxonomy" id="1871024"/>
    <lineage>
        <taxon>Bacteria</taxon>
        <taxon>Bacillati</taxon>
        <taxon>Bacillota</taxon>
        <taxon>Clostridia</taxon>
        <taxon>Eubacteriales</taxon>
        <taxon>Clostridiaceae</taxon>
        <taxon>Mordavella</taxon>
    </lineage>
</organism>
<dbReference type="InterPro" id="IPR052902">
    <property type="entry name" value="ABC-2_transporter"/>
</dbReference>
<dbReference type="Proteomes" id="UP000705508">
    <property type="component" value="Unassembled WGS sequence"/>
</dbReference>
<protein>
    <submittedName>
        <fullName evidence="7">ABC transporter permease</fullName>
    </submittedName>
</protein>
<accession>A0A938X9T1</accession>
<feature type="transmembrane region" description="Helical" evidence="5">
    <location>
        <begin position="223"/>
        <end position="247"/>
    </location>
</feature>
<feature type="transmembrane region" description="Helical" evidence="5">
    <location>
        <begin position="259"/>
        <end position="278"/>
    </location>
</feature>
<keyword evidence="3 5" id="KW-1133">Transmembrane helix</keyword>
<feature type="transmembrane region" description="Helical" evidence="5">
    <location>
        <begin position="176"/>
        <end position="195"/>
    </location>
</feature>
<comment type="caution">
    <text evidence="7">The sequence shown here is derived from an EMBL/GenBank/DDBJ whole genome shotgun (WGS) entry which is preliminary data.</text>
</comment>
<dbReference type="GO" id="GO:0016020">
    <property type="term" value="C:membrane"/>
    <property type="evidence" value="ECO:0007669"/>
    <property type="project" value="UniProtKB-SubCell"/>
</dbReference>
<dbReference type="PANTHER" id="PTHR43027">
    <property type="entry name" value="DOXORUBICIN RESISTANCE ABC TRANSPORTER PERMEASE PROTEIN DRRC-RELATED"/>
    <property type="match status" value="1"/>
</dbReference>
<keyword evidence="2 5" id="KW-0812">Transmembrane</keyword>
<dbReference type="Pfam" id="PF12698">
    <property type="entry name" value="ABC2_membrane_3"/>
    <property type="match status" value="1"/>
</dbReference>
<evidence type="ECO:0000256" key="3">
    <source>
        <dbReference type="ARBA" id="ARBA00022989"/>
    </source>
</evidence>
<feature type="transmembrane region" description="Helical" evidence="5">
    <location>
        <begin position="351"/>
        <end position="369"/>
    </location>
</feature>
<feature type="transmembrane region" description="Helical" evidence="5">
    <location>
        <begin position="290"/>
        <end position="308"/>
    </location>
</feature>